<dbReference type="Gene3D" id="3.90.1150.10">
    <property type="entry name" value="Aspartate Aminotransferase, domain 1"/>
    <property type="match status" value="1"/>
</dbReference>
<sequence length="392" mass="42112">MPVIVPAFSRIGEENAFAVLARATALAQAGRDVINLGIGQPDMPTPPHVVEAAVKALQDGHHGYTPATGILPLREAVSRDLDRRLGVQVSPDSVMIVPGGKVTMFMAILMFGEPGAEILYPDPGFPIYRSMIEFTGATPVPVPIREANGFAFSAEETLGLITPRTRLLILNSPANPTGGVTPKAEIDKLVAGLAAHPDVTIMSDEIYGTMTYDGERHHTLLAYPEIRDRLIYLDGASKTYAMTGWRLGWSVWPAPLYDAARKLAVNSFSCVNAATQWAGIAALDGPQDCVAAMMAEFDRRRLLVVEGLNRLPGVSCITPKGAFYAFPNISETGWKAKALASALLEDAGVATIGGPDFGIHGEGYLRLSYANSAENISRALERIGAFLERNRR</sequence>
<dbReference type="Proteomes" id="UP000663508">
    <property type="component" value="Chromosome"/>
</dbReference>
<dbReference type="KEGG" id="mind:mvi_16260"/>
<dbReference type="AlphaFoldDB" id="A0A0J6RPM0"/>
<dbReference type="EMBL" id="AP024145">
    <property type="protein sequence ID" value="BCM83165.1"/>
    <property type="molecule type" value="Genomic_DNA"/>
</dbReference>
<evidence type="ECO:0000256" key="5">
    <source>
        <dbReference type="ARBA" id="ARBA00022898"/>
    </source>
</evidence>
<dbReference type="EC" id="2.6.1.-" evidence="7"/>
<accession>A0A0J6RPM0</accession>
<dbReference type="EMBL" id="JTHG01000134">
    <property type="protein sequence ID" value="KMO22499.1"/>
    <property type="molecule type" value="Genomic_DNA"/>
</dbReference>
<keyword evidence="3 7" id="KW-0032">Aminotransferase</keyword>
<dbReference type="Gene3D" id="3.40.640.10">
    <property type="entry name" value="Type I PLP-dependent aspartate aminotransferase-like (Major domain)"/>
    <property type="match status" value="1"/>
</dbReference>
<evidence type="ECO:0000256" key="6">
    <source>
        <dbReference type="ARBA" id="ARBA00049185"/>
    </source>
</evidence>
<evidence type="ECO:0000259" key="8">
    <source>
        <dbReference type="Pfam" id="PF00155"/>
    </source>
</evidence>
<reference evidence="10 11" key="1">
    <citation type="submission" date="2014-11" db="EMBL/GenBank/DDBJ databases">
        <title>Comparative genomics of Methylobacterium species.</title>
        <authorList>
            <person name="Chaudhry V."/>
            <person name="Patil P.B."/>
        </authorList>
    </citation>
    <scope>NUCLEOTIDE SEQUENCE [LARGE SCALE GENOMIC DNA]</scope>
    <source>
        <strain evidence="10 11">SE3.6</strain>
    </source>
</reference>
<dbReference type="PROSITE" id="PS00105">
    <property type="entry name" value="AA_TRANSFER_CLASS_1"/>
    <property type="match status" value="1"/>
</dbReference>
<dbReference type="InterPro" id="IPR004838">
    <property type="entry name" value="NHTrfase_class1_PyrdxlP-BS"/>
</dbReference>
<keyword evidence="5" id="KW-0663">Pyridoxal phosphate</keyword>
<evidence type="ECO:0000313" key="12">
    <source>
        <dbReference type="Proteomes" id="UP000663508"/>
    </source>
</evidence>
<evidence type="ECO:0000256" key="7">
    <source>
        <dbReference type="RuleBase" id="RU000481"/>
    </source>
</evidence>
<reference evidence="9" key="2">
    <citation type="submission" date="2020-11" db="EMBL/GenBank/DDBJ databases">
        <title>Complete genome sequence of a novel pathogenic Methylobacterium strain isolated from rice in Vietnam.</title>
        <authorList>
            <person name="Lai K."/>
            <person name="Okazaki S."/>
            <person name="Higashi K."/>
            <person name="Mori H."/>
            <person name="Toyoda A."/>
            <person name="Kurokawa K."/>
        </authorList>
    </citation>
    <scope>NUCLEOTIDE SEQUENCE</scope>
    <source>
        <strain evidence="9">VL1</strain>
    </source>
</reference>
<comment type="similarity">
    <text evidence="2 7">Belongs to the class-I pyridoxal-phosphate-dependent aminotransferase family.</text>
</comment>
<evidence type="ECO:0000256" key="3">
    <source>
        <dbReference type="ARBA" id="ARBA00022576"/>
    </source>
</evidence>
<dbReference type="InterPro" id="IPR015424">
    <property type="entry name" value="PyrdxlP-dep_Trfase"/>
</dbReference>
<dbReference type="InterPro" id="IPR015421">
    <property type="entry name" value="PyrdxlP-dep_Trfase_major"/>
</dbReference>
<evidence type="ECO:0000256" key="1">
    <source>
        <dbReference type="ARBA" id="ARBA00001933"/>
    </source>
</evidence>
<dbReference type="SUPFAM" id="SSF53383">
    <property type="entry name" value="PLP-dependent transferases"/>
    <property type="match status" value="1"/>
</dbReference>
<feature type="domain" description="Aminotransferase class I/classII large" evidence="8">
    <location>
        <begin position="32"/>
        <end position="383"/>
    </location>
</feature>
<dbReference type="RefSeq" id="WP_048426415.1">
    <property type="nucleotide sequence ID" value="NZ_AP024145.1"/>
</dbReference>
<dbReference type="CDD" id="cd00609">
    <property type="entry name" value="AAT_like"/>
    <property type="match status" value="1"/>
</dbReference>
<evidence type="ECO:0000313" key="11">
    <source>
        <dbReference type="Proteomes" id="UP000036471"/>
    </source>
</evidence>
<protein>
    <recommendedName>
        <fullName evidence="7">Aminotransferase</fullName>
        <ecNumber evidence="7">2.6.1.-</ecNumber>
    </recommendedName>
</protein>
<dbReference type="GO" id="GO:0030170">
    <property type="term" value="F:pyridoxal phosphate binding"/>
    <property type="evidence" value="ECO:0007669"/>
    <property type="project" value="InterPro"/>
</dbReference>
<dbReference type="PANTHER" id="PTHR46383">
    <property type="entry name" value="ASPARTATE AMINOTRANSFERASE"/>
    <property type="match status" value="1"/>
</dbReference>
<dbReference type="GO" id="GO:0006520">
    <property type="term" value="P:amino acid metabolic process"/>
    <property type="evidence" value="ECO:0007669"/>
    <property type="project" value="InterPro"/>
</dbReference>
<gene>
    <name evidence="9" type="ORF">mvi_16260</name>
    <name evidence="10" type="ORF">QR79_15645</name>
</gene>
<evidence type="ECO:0000313" key="10">
    <source>
        <dbReference type="EMBL" id="KMO22499.1"/>
    </source>
</evidence>
<comment type="catalytic activity">
    <reaction evidence="6">
        <text>L-aspartate + 2-oxoglutarate = oxaloacetate + L-glutamate</text>
        <dbReference type="Rhea" id="RHEA:21824"/>
        <dbReference type="ChEBI" id="CHEBI:16452"/>
        <dbReference type="ChEBI" id="CHEBI:16810"/>
        <dbReference type="ChEBI" id="CHEBI:29985"/>
        <dbReference type="ChEBI" id="CHEBI:29991"/>
        <dbReference type="EC" id="2.6.1.1"/>
    </reaction>
</comment>
<dbReference type="InterPro" id="IPR004839">
    <property type="entry name" value="Aminotransferase_I/II_large"/>
</dbReference>
<keyword evidence="11" id="KW-1185">Reference proteome</keyword>
<dbReference type="GO" id="GO:0004069">
    <property type="term" value="F:L-aspartate:2-oxoglutarate aminotransferase activity"/>
    <property type="evidence" value="ECO:0007669"/>
    <property type="project" value="UniProtKB-EC"/>
</dbReference>
<name>A0A0J6RPM0_9HYPH</name>
<proteinExistence type="inferred from homology"/>
<dbReference type="Proteomes" id="UP000036471">
    <property type="component" value="Unassembled WGS sequence"/>
</dbReference>
<dbReference type="InterPro" id="IPR015422">
    <property type="entry name" value="PyrdxlP-dep_Trfase_small"/>
</dbReference>
<evidence type="ECO:0000256" key="2">
    <source>
        <dbReference type="ARBA" id="ARBA00007441"/>
    </source>
</evidence>
<keyword evidence="4 7" id="KW-0808">Transferase</keyword>
<dbReference type="Pfam" id="PF00155">
    <property type="entry name" value="Aminotran_1_2"/>
    <property type="match status" value="1"/>
</dbReference>
<organism evidence="9 12">
    <name type="scientific">Methylobacterium indicum</name>
    <dbReference type="NCBI Taxonomy" id="1775910"/>
    <lineage>
        <taxon>Bacteria</taxon>
        <taxon>Pseudomonadati</taxon>
        <taxon>Pseudomonadota</taxon>
        <taxon>Alphaproteobacteria</taxon>
        <taxon>Hyphomicrobiales</taxon>
        <taxon>Methylobacteriaceae</taxon>
        <taxon>Methylobacterium</taxon>
    </lineage>
</organism>
<evidence type="ECO:0000313" key="9">
    <source>
        <dbReference type="EMBL" id="BCM83165.1"/>
    </source>
</evidence>
<evidence type="ECO:0000256" key="4">
    <source>
        <dbReference type="ARBA" id="ARBA00022679"/>
    </source>
</evidence>
<dbReference type="InterPro" id="IPR050596">
    <property type="entry name" value="AspAT/PAT-like"/>
</dbReference>
<comment type="cofactor">
    <cofactor evidence="1 7">
        <name>pyridoxal 5'-phosphate</name>
        <dbReference type="ChEBI" id="CHEBI:597326"/>
    </cofactor>
</comment>
<dbReference type="PANTHER" id="PTHR46383:SF1">
    <property type="entry name" value="ASPARTATE AMINOTRANSFERASE"/>
    <property type="match status" value="1"/>
</dbReference>